<feature type="domain" description="3-octaprenyl-4-hydroxybenzoate carboxy-lyase-like Rift-related" evidence="1">
    <location>
        <begin position="55"/>
        <end position="247"/>
    </location>
</feature>
<sequence length="421" mass="47436">PGYRMAGALYSGPRRQPWRKLAMALEIDPDGGYRKWLEEFNRRLDHPIKPVVVPDGLCKEVILTGEEADIFKLPIPYLHLGDGGRYGGTLPVTVTRHPVRDWVNAGNYRWMAHDKHRLGGDFQPGQHMADMYFVYEKKGEAMPFCMAMGVNPALDIAAGVSLPVGANEYDVAGGLQEEPLQLVKAETNDLLVPADAEIIIEGEVRPHERLEEGPFGEYDGFMTTRLPQPVYHIKAITHRRNPILPVAPEGYRFNDTGAMSCAILSPVLQWRLEKDGFKDVLFYNIPEASWAWPVVATKPISDTDLGKLVSAVWSVPTMGWLDKLLLVDEDVDITSTEELLEILGTRLQADRVYQSKPNKPISFIAAWATEEELRRGLANALTYDCVTRPEEDKPEKITIETLFTPATREWLDNFWLRAVSQ</sequence>
<accession>D8WWN1</accession>
<organism evidence="3">
    <name type="scientific">Clostridia bacterium enrichment culture clone BF</name>
    <dbReference type="NCBI Taxonomy" id="857391"/>
    <lineage>
        <taxon>Bacteria</taxon>
        <taxon>Bacillati</taxon>
        <taxon>Bacillota</taxon>
        <taxon>Clostridia</taxon>
        <taxon>environmental samples</taxon>
    </lineage>
</organism>
<feature type="non-terminal residue" evidence="3">
    <location>
        <position position="421"/>
    </location>
</feature>
<dbReference type="GO" id="GO:0016831">
    <property type="term" value="F:carboxy-lyase activity"/>
    <property type="evidence" value="ECO:0007669"/>
    <property type="project" value="InterPro"/>
</dbReference>
<dbReference type="EMBL" id="GU357975">
    <property type="protein sequence ID" value="ADJ93985.1"/>
    <property type="molecule type" value="Genomic_DNA"/>
</dbReference>
<feature type="domain" description="3-octaprenyl-4-hydroxybenzoate carboxy-lyase-like C-terminal" evidence="2">
    <location>
        <begin position="274"/>
        <end position="351"/>
    </location>
</feature>
<dbReference type="GO" id="GO:0005737">
    <property type="term" value="C:cytoplasm"/>
    <property type="evidence" value="ECO:0007669"/>
    <property type="project" value="TreeGrafter"/>
</dbReference>
<dbReference type="Pfam" id="PF20696">
    <property type="entry name" value="UbiD_C"/>
    <property type="match status" value="1"/>
</dbReference>
<dbReference type="AlphaFoldDB" id="D8WWN1"/>
<evidence type="ECO:0000313" key="3">
    <source>
        <dbReference type="EMBL" id="ADJ93985.1"/>
    </source>
</evidence>
<dbReference type="Pfam" id="PF01977">
    <property type="entry name" value="UbiD"/>
    <property type="match status" value="1"/>
</dbReference>
<dbReference type="GO" id="GO:0046281">
    <property type="term" value="P:cinnamic acid catabolic process"/>
    <property type="evidence" value="ECO:0007669"/>
    <property type="project" value="TreeGrafter"/>
</dbReference>
<dbReference type="PANTHER" id="PTHR30108">
    <property type="entry name" value="3-OCTAPRENYL-4-HYDROXYBENZOATE CARBOXY-LYASE-RELATED"/>
    <property type="match status" value="1"/>
</dbReference>
<proteinExistence type="predicted"/>
<dbReference type="SUPFAM" id="SSF50475">
    <property type="entry name" value="FMN-binding split barrel"/>
    <property type="match status" value="1"/>
</dbReference>
<evidence type="ECO:0000259" key="2">
    <source>
        <dbReference type="Pfam" id="PF20696"/>
    </source>
</evidence>
<dbReference type="InterPro" id="IPR048304">
    <property type="entry name" value="UbiD_Rift_dom"/>
</dbReference>
<reference evidence="3" key="1">
    <citation type="journal article" date="2010" name="Environ. Microbiol.">
        <title>Identification of enzymes involved in anaerobic benzene degradation by a strictly anaerobic iron-reducing enrichment culture.</title>
        <authorList>
            <person name="Abu Laban N."/>
            <person name="Selesi D."/>
            <person name="Rattei T."/>
            <person name="Tischler P."/>
            <person name="Meckenstock R.U."/>
        </authorList>
    </citation>
    <scope>NUCLEOTIDE SEQUENCE</scope>
</reference>
<name>D8WWN1_9FIRM</name>
<dbReference type="InterPro" id="IPR002830">
    <property type="entry name" value="UbiD"/>
</dbReference>
<dbReference type="GO" id="GO:0033494">
    <property type="term" value="P:ferulate metabolic process"/>
    <property type="evidence" value="ECO:0007669"/>
    <property type="project" value="TreeGrafter"/>
</dbReference>
<dbReference type="PANTHER" id="PTHR30108:SF17">
    <property type="entry name" value="FERULIC ACID DECARBOXYLASE 1"/>
    <property type="match status" value="1"/>
</dbReference>
<feature type="non-terminal residue" evidence="3">
    <location>
        <position position="1"/>
    </location>
</feature>
<evidence type="ECO:0000259" key="1">
    <source>
        <dbReference type="Pfam" id="PF01977"/>
    </source>
</evidence>
<dbReference type="Gene3D" id="3.40.1670.10">
    <property type="entry name" value="UbiD C-terminal domain-like"/>
    <property type="match status" value="1"/>
</dbReference>
<dbReference type="SUPFAM" id="SSF143968">
    <property type="entry name" value="UbiD C-terminal domain-like"/>
    <property type="match status" value="1"/>
</dbReference>
<protein>
    <submittedName>
        <fullName evidence="3">Putative phenylphosphate carboxylase alpha subunit PpcA</fullName>
    </submittedName>
</protein>
<dbReference type="InterPro" id="IPR049381">
    <property type="entry name" value="UbiD-like_C"/>
</dbReference>